<dbReference type="InterPro" id="IPR050834">
    <property type="entry name" value="Glycosyltransf_2"/>
</dbReference>
<dbReference type="InterPro" id="IPR029044">
    <property type="entry name" value="Nucleotide-diphossugar_trans"/>
</dbReference>
<dbReference type="PANTHER" id="PTHR43685:SF2">
    <property type="entry name" value="GLYCOSYLTRANSFERASE 2-LIKE DOMAIN-CONTAINING PROTEIN"/>
    <property type="match status" value="1"/>
</dbReference>
<keyword evidence="2" id="KW-1185">Reference proteome</keyword>
<dbReference type="AlphaFoldDB" id="A0A1J5NEY3"/>
<protein>
    <recommendedName>
        <fullName evidence="3">Glycosyl transferase family 2</fullName>
    </recommendedName>
</protein>
<reference evidence="1 2" key="1">
    <citation type="submission" date="2015-09" db="EMBL/GenBank/DDBJ databases">
        <title>Genome of Desulfovibrio dechloracetivorans BerOc1, a mercury methylating strain isolated from highly hydrocarbons and metals contaminated coastal sediments.</title>
        <authorList>
            <person name="Goni Urriza M."/>
            <person name="Gassie C."/>
            <person name="Bouchez O."/>
            <person name="Klopp C."/>
            <person name="Ranchou-Peyruse A."/>
            <person name="Remy G."/>
        </authorList>
    </citation>
    <scope>NUCLEOTIDE SEQUENCE [LARGE SCALE GENOMIC DNA]</scope>
    <source>
        <strain evidence="1 2">BerOc1</strain>
    </source>
</reference>
<comment type="caution">
    <text evidence="1">The sequence shown here is derived from an EMBL/GenBank/DDBJ whole genome shotgun (WGS) entry which is preliminary data.</text>
</comment>
<sequence>MRKHTVSIIVSDLETHPGLPRLLQSISRQSDGLDRAEIVVAGNGGHAPSDESLWRAITGLDAVRLETFEPDVTPSRARNLAAAKAIGDRLVFLRPDHRLDPKYLTTADAVFADHPGTDVMYADYIRLAPGANRSMGPSMVQLPPYRDGLLQARGFLGPGVLITREAFGWTTGFRDNTFYRDWDLWVQAAQAGAEFYHVGYPLTSCEHRKVSFKERAEDGRCKAVLVINNQHFFHEHTVRWALSYLRGEAWAEAFSFMTIPGPMDVTRMLHDHAMRTMGTDTLAEEAIRQFDQAVINSHLL</sequence>
<dbReference type="RefSeq" id="WP_071543901.1">
    <property type="nucleotide sequence ID" value="NZ_LKAQ01000001.1"/>
</dbReference>
<gene>
    <name evidence="1" type="ORF">BerOc1_00241</name>
</gene>
<dbReference type="SUPFAM" id="SSF53448">
    <property type="entry name" value="Nucleotide-diphospho-sugar transferases"/>
    <property type="match status" value="1"/>
</dbReference>
<dbReference type="PANTHER" id="PTHR43685">
    <property type="entry name" value="GLYCOSYLTRANSFERASE"/>
    <property type="match status" value="1"/>
</dbReference>
<dbReference type="Gene3D" id="3.90.550.10">
    <property type="entry name" value="Spore Coat Polysaccharide Biosynthesis Protein SpsA, Chain A"/>
    <property type="match status" value="1"/>
</dbReference>
<dbReference type="CDD" id="cd00761">
    <property type="entry name" value="Glyco_tranf_GTA_type"/>
    <property type="match status" value="1"/>
</dbReference>
<dbReference type="EMBL" id="LKAQ01000001">
    <property type="protein sequence ID" value="OIQ51783.1"/>
    <property type="molecule type" value="Genomic_DNA"/>
</dbReference>
<evidence type="ECO:0008006" key="3">
    <source>
        <dbReference type="Google" id="ProtNLM"/>
    </source>
</evidence>
<name>A0A1J5NEY3_9BACT</name>
<proteinExistence type="predicted"/>
<evidence type="ECO:0000313" key="1">
    <source>
        <dbReference type="EMBL" id="OIQ51783.1"/>
    </source>
</evidence>
<dbReference type="OrthoDB" id="5453103at2"/>
<organism evidence="1 2">
    <name type="scientific">Pseudodesulfovibrio hydrargyri</name>
    <dbReference type="NCBI Taxonomy" id="2125990"/>
    <lineage>
        <taxon>Bacteria</taxon>
        <taxon>Pseudomonadati</taxon>
        <taxon>Thermodesulfobacteriota</taxon>
        <taxon>Desulfovibrionia</taxon>
        <taxon>Desulfovibrionales</taxon>
        <taxon>Desulfovibrionaceae</taxon>
    </lineage>
</organism>
<dbReference type="Proteomes" id="UP000181901">
    <property type="component" value="Unassembled WGS sequence"/>
</dbReference>
<evidence type="ECO:0000313" key="2">
    <source>
        <dbReference type="Proteomes" id="UP000181901"/>
    </source>
</evidence>
<accession>A0A1J5NEY3</accession>